<sequence length="110" mass="11778">MLRLLTRRLHPRVAHASIPSTHALALSAIAHVPAATRANRQANQSRLHKQQNRLPMARASASAKTSLTVSVRVMSRSVVADQAHAPASLAPTIPLLSKVIVARLLAACRC</sequence>
<evidence type="ECO:0000313" key="2">
    <source>
        <dbReference type="EMBL" id="GAA99761.1"/>
    </source>
</evidence>
<protein>
    <submittedName>
        <fullName evidence="2">Uncharacterized protein</fullName>
    </submittedName>
</protein>
<gene>
    <name evidence="2" type="primary">Mo06464</name>
    <name evidence="2" type="ORF">E5Q_06464</name>
</gene>
<dbReference type="EMBL" id="BABT02000234">
    <property type="protein sequence ID" value="GAA99761.1"/>
    <property type="molecule type" value="Genomic_DNA"/>
</dbReference>
<dbReference type="AlphaFoldDB" id="G7EAA1"/>
<keyword evidence="3" id="KW-1185">Reference proteome</keyword>
<comment type="caution">
    <text evidence="2">The sequence shown here is derived from an EMBL/GenBank/DDBJ whole genome shotgun (WGS) entry which is preliminary data.</text>
</comment>
<evidence type="ECO:0000256" key="1">
    <source>
        <dbReference type="SAM" id="MobiDB-lite"/>
    </source>
</evidence>
<dbReference type="InParanoid" id="G7EAA1"/>
<evidence type="ECO:0000313" key="3">
    <source>
        <dbReference type="Proteomes" id="UP000009131"/>
    </source>
</evidence>
<dbReference type="Proteomes" id="UP000009131">
    <property type="component" value="Unassembled WGS sequence"/>
</dbReference>
<dbReference type="RefSeq" id="XP_014566427.1">
    <property type="nucleotide sequence ID" value="XM_014710941.1"/>
</dbReference>
<accession>G7EAA1</accession>
<reference evidence="2 3" key="1">
    <citation type="journal article" date="2011" name="J. Gen. Appl. Microbiol.">
        <title>Draft genome sequencing of the enigmatic basidiomycete Mixia osmundae.</title>
        <authorList>
            <person name="Nishida H."/>
            <person name="Nagatsuka Y."/>
            <person name="Sugiyama J."/>
        </authorList>
    </citation>
    <scope>NUCLEOTIDE SEQUENCE [LARGE SCALE GENOMIC DNA]</scope>
    <source>
        <strain evidence="3">CBS 9802 / IAM 14324 / JCM 22182 / KY 12970</strain>
    </source>
</reference>
<feature type="region of interest" description="Disordered" evidence="1">
    <location>
        <begin position="37"/>
        <end position="59"/>
    </location>
</feature>
<name>G7EAA1_MIXOS</name>
<organism evidence="2 3">
    <name type="scientific">Mixia osmundae (strain CBS 9802 / IAM 14324 / JCM 22182 / KY 12970)</name>
    <dbReference type="NCBI Taxonomy" id="764103"/>
    <lineage>
        <taxon>Eukaryota</taxon>
        <taxon>Fungi</taxon>
        <taxon>Dikarya</taxon>
        <taxon>Basidiomycota</taxon>
        <taxon>Pucciniomycotina</taxon>
        <taxon>Mixiomycetes</taxon>
        <taxon>Mixiales</taxon>
        <taxon>Mixiaceae</taxon>
        <taxon>Mixia</taxon>
    </lineage>
</organism>
<proteinExistence type="predicted"/>
<dbReference type="HOGENOM" id="CLU_2171664_0_0_1"/>
<reference evidence="2 3" key="2">
    <citation type="journal article" date="2012" name="Open Biol.">
        <title>Characteristics of nucleosomes and linker DNA regions on the genome of the basidiomycete Mixia osmundae revealed by mono- and dinucleosome mapping.</title>
        <authorList>
            <person name="Nishida H."/>
            <person name="Kondo S."/>
            <person name="Matsumoto T."/>
            <person name="Suzuki Y."/>
            <person name="Yoshikawa H."/>
            <person name="Taylor T.D."/>
            <person name="Sugiyama J."/>
        </authorList>
    </citation>
    <scope>NUCLEOTIDE SEQUENCE [LARGE SCALE GENOMIC DNA]</scope>
    <source>
        <strain evidence="3">CBS 9802 / IAM 14324 / JCM 22182 / KY 12970</strain>
    </source>
</reference>